<keyword evidence="1" id="KW-0472">Membrane</keyword>
<dbReference type="RefSeq" id="WP_144046321.1">
    <property type="nucleotide sequence ID" value="NZ_CP041614.1"/>
</dbReference>
<dbReference type="PANTHER" id="PTHR40115:SF1">
    <property type="entry name" value="INNER MEMBRANE PROTEIN WITH PEPSY TM HELIX"/>
    <property type="match status" value="1"/>
</dbReference>
<protein>
    <submittedName>
        <fullName evidence="2">Peptidase</fullName>
    </submittedName>
</protein>
<feature type="transmembrane region" description="Helical" evidence="1">
    <location>
        <begin position="173"/>
        <end position="195"/>
    </location>
</feature>
<dbReference type="PANTHER" id="PTHR40115">
    <property type="entry name" value="INNER MEMBRANE PROTEIN WITH PEPSY TM HELIX"/>
    <property type="match status" value="1"/>
</dbReference>
<sequence length="226" mass="25613">MKSLKALPEDAPQLVIHDKVTKTTRIKAKKIRVSRGSLSIARTIHIYVSMALLILMLFFAVTGITLNHPEWFDSNQEGAQYSEVPLPDYLITSQSNEEQWRAALGHWMKSQWSVDMTQAQFSEDEISLVHKAPGTYQVFTLDLLDNRVFVESHHYGAIAVLNDLHKGRNAGLAWQWILDISSMLIILFSMSGAYLLLPQTRKLKKSLFYMVIVSSSCGLVYVTQVL</sequence>
<dbReference type="InterPro" id="IPR032307">
    <property type="entry name" value="PepSY_TM-like_2"/>
</dbReference>
<dbReference type="Proteomes" id="UP000315947">
    <property type="component" value="Chromosome"/>
</dbReference>
<dbReference type="EMBL" id="CP041614">
    <property type="protein sequence ID" value="QDO83955.1"/>
    <property type="molecule type" value="Genomic_DNA"/>
</dbReference>
<evidence type="ECO:0000313" key="2">
    <source>
        <dbReference type="EMBL" id="QDO83955.1"/>
    </source>
</evidence>
<gene>
    <name evidence="2" type="ORF">FM037_12810</name>
</gene>
<evidence type="ECO:0000313" key="3">
    <source>
        <dbReference type="Proteomes" id="UP000315947"/>
    </source>
</evidence>
<reference evidence="2 3" key="1">
    <citation type="submission" date="2019-07" db="EMBL/GenBank/DDBJ databases">
        <title>Shewanella sp. YLB-06 whole genomic sequence.</title>
        <authorList>
            <person name="Yu L."/>
        </authorList>
    </citation>
    <scope>NUCLEOTIDE SEQUENCE [LARGE SCALE GENOMIC DNA]</scope>
    <source>
        <strain evidence="2 3">YLB-06</strain>
    </source>
</reference>
<feature type="transmembrane region" description="Helical" evidence="1">
    <location>
        <begin position="207"/>
        <end position="224"/>
    </location>
</feature>
<organism evidence="2 3">
    <name type="scientific">Shewanella psychropiezotolerans</name>
    <dbReference type="NCBI Taxonomy" id="2593655"/>
    <lineage>
        <taxon>Bacteria</taxon>
        <taxon>Pseudomonadati</taxon>
        <taxon>Pseudomonadota</taxon>
        <taxon>Gammaproteobacteria</taxon>
        <taxon>Alteromonadales</taxon>
        <taxon>Shewanellaceae</taxon>
        <taxon>Shewanella</taxon>
    </lineage>
</organism>
<keyword evidence="3" id="KW-1185">Reference proteome</keyword>
<feature type="transmembrane region" description="Helical" evidence="1">
    <location>
        <begin position="44"/>
        <end position="66"/>
    </location>
</feature>
<name>A0ABX5WY01_9GAMM</name>
<accession>A0ABX5WY01</accession>
<keyword evidence="1" id="KW-1133">Transmembrane helix</keyword>
<proteinExistence type="predicted"/>
<evidence type="ECO:0000256" key="1">
    <source>
        <dbReference type="SAM" id="Phobius"/>
    </source>
</evidence>
<dbReference type="Pfam" id="PF16357">
    <property type="entry name" value="PepSY_TM_like_2"/>
    <property type="match status" value="1"/>
</dbReference>
<keyword evidence="1" id="KW-0812">Transmembrane</keyword>